<dbReference type="SUPFAM" id="SSF54523">
    <property type="entry name" value="Pili subunits"/>
    <property type="match status" value="1"/>
</dbReference>
<comment type="subcellular location">
    <subcellularLocation>
        <location evidence="2">Cell outer membrane</location>
    </subcellularLocation>
    <subcellularLocation>
        <location evidence="1">Cell surface</location>
    </subcellularLocation>
</comment>
<feature type="coiled-coil region" evidence="8">
    <location>
        <begin position="163"/>
        <end position="190"/>
    </location>
</feature>
<dbReference type="Gene3D" id="3.30.1300.30">
    <property type="entry name" value="GSPII I/J protein-like"/>
    <property type="match status" value="1"/>
</dbReference>
<keyword evidence="7" id="KW-0998">Cell outer membrane</keyword>
<dbReference type="Pfam" id="PF03895">
    <property type="entry name" value="YadA_anchor"/>
    <property type="match status" value="1"/>
</dbReference>
<evidence type="ECO:0000256" key="1">
    <source>
        <dbReference type="ARBA" id="ARBA00004241"/>
    </source>
</evidence>
<organism evidence="10">
    <name type="scientific">Prochlorococcus marinus XMU1424</name>
    <dbReference type="NCBI Taxonomy" id="2774497"/>
    <lineage>
        <taxon>Bacteria</taxon>
        <taxon>Bacillati</taxon>
        <taxon>Cyanobacteriota</taxon>
        <taxon>Cyanophyceae</taxon>
        <taxon>Synechococcales</taxon>
        <taxon>Prochlorococcaceae</taxon>
        <taxon>Prochlorococcus</taxon>
    </lineage>
</organism>
<name>A0A9D9BUR7_PROMR</name>
<dbReference type="EMBL" id="JAEPLE010000001">
    <property type="protein sequence ID" value="MBO6987226.1"/>
    <property type="molecule type" value="Genomic_DNA"/>
</dbReference>
<comment type="caution">
    <text evidence="10">The sequence shown here is derived from an EMBL/GenBank/DDBJ whole genome shotgun (WGS) entry which is preliminary data.</text>
</comment>
<sequence length="205" mass="21570">SFVIGNDVLNGAHPIWAEDENGTKIPLNIYGSDLHINGKSVQGQIDSNKSNIKNLGEGVAGSTALTAALSALPQTSKESKLSCGVGTGAYSSRYAVGFGCASKVNKRVDINAGGSYVFGGSKSYGGGTLDSGVVKAGFVFKLGELNKPTQISMKDKKVMATKIGTLTDKNEKLQNKVSTLMARLERLEKIASRDIKSKDLALIKN</sequence>
<evidence type="ECO:0000256" key="2">
    <source>
        <dbReference type="ARBA" id="ARBA00004442"/>
    </source>
</evidence>
<keyword evidence="4" id="KW-0812">Transmembrane</keyword>
<evidence type="ECO:0000256" key="8">
    <source>
        <dbReference type="SAM" id="Coils"/>
    </source>
</evidence>
<protein>
    <submittedName>
        <fullName evidence="10">YadA-like family protein</fullName>
    </submittedName>
</protein>
<dbReference type="AlphaFoldDB" id="A0A9D9BUR7"/>
<evidence type="ECO:0000256" key="5">
    <source>
        <dbReference type="ARBA" id="ARBA00022729"/>
    </source>
</evidence>
<keyword evidence="8" id="KW-0175">Coiled coil</keyword>
<dbReference type="GO" id="GO:0009986">
    <property type="term" value="C:cell surface"/>
    <property type="evidence" value="ECO:0007669"/>
    <property type="project" value="UniProtKB-SubCell"/>
</dbReference>
<evidence type="ECO:0000256" key="7">
    <source>
        <dbReference type="ARBA" id="ARBA00023237"/>
    </source>
</evidence>
<feature type="domain" description="Trimeric autotransporter adhesin YadA-like C-terminal membrane anchor" evidence="9">
    <location>
        <begin position="73"/>
        <end position="127"/>
    </location>
</feature>
<evidence type="ECO:0000256" key="6">
    <source>
        <dbReference type="ARBA" id="ARBA00023136"/>
    </source>
</evidence>
<evidence type="ECO:0000256" key="3">
    <source>
        <dbReference type="ARBA" id="ARBA00022452"/>
    </source>
</evidence>
<evidence type="ECO:0000259" key="9">
    <source>
        <dbReference type="Pfam" id="PF03895"/>
    </source>
</evidence>
<evidence type="ECO:0000256" key="4">
    <source>
        <dbReference type="ARBA" id="ARBA00022692"/>
    </source>
</evidence>
<dbReference type="InterPro" id="IPR045584">
    <property type="entry name" value="Pilin-like"/>
</dbReference>
<reference evidence="10" key="1">
    <citation type="journal article" date="2021" name="Front. Mar. Sci.">
        <title>Genomes of Diverse Isolates of Prochlorococcus High-Light-Adapted Clade II in the Western Pacific Ocean.</title>
        <authorList>
            <person name="Yan W."/>
            <person name="Feng X."/>
            <person name="Zhang W."/>
            <person name="Nawaz M.Z."/>
            <person name="Luo T."/>
            <person name="Zhang R."/>
            <person name="Jiao N."/>
        </authorList>
    </citation>
    <scope>NUCLEOTIDE SEQUENCE</scope>
    <source>
        <strain evidence="10">XMU1424</strain>
    </source>
</reference>
<proteinExistence type="predicted"/>
<dbReference type="GO" id="GO:0009279">
    <property type="term" value="C:cell outer membrane"/>
    <property type="evidence" value="ECO:0007669"/>
    <property type="project" value="UniProtKB-SubCell"/>
</dbReference>
<evidence type="ECO:0000313" key="10">
    <source>
        <dbReference type="EMBL" id="MBO6987226.1"/>
    </source>
</evidence>
<dbReference type="InterPro" id="IPR005594">
    <property type="entry name" value="YadA_C"/>
</dbReference>
<gene>
    <name evidence="10" type="ORF">JJ833_00005</name>
</gene>
<keyword evidence="3" id="KW-1134">Transmembrane beta strand</keyword>
<keyword evidence="6" id="KW-0472">Membrane</keyword>
<feature type="non-terminal residue" evidence="10">
    <location>
        <position position="1"/>
    </location>
</feature>
<accession>A0A9D9BUR7</accession>
<keyword evidence="5" id="KW-0732">Signal</keyword>